<feature type="region of interest" description="Disordered" evidence="4">
    <location>
        <begin position="262"/>
        <end position="300"/>
    </location>
</feature>
<dbReference type="Gene3D" id="1.10.10.10">
    <property type="entry name" value="Winged helix-like DNA-binding domain superfamily/Winged helix DNA-binding domain"/>
    <property type="match status" value="1"/>
</dbReference>
<dbReference type="SUPFAM" id="SSF48008">
    <property type="entry name" value="GntR ligand-binding domain-like"/>
    <property type="match status" value="1"/>
</dbReference>
<dbReference type="SUPFAM" id="SSF46785">
    <property type="entry name" value="Winged helix' DNA-binding domain"/>
    <property type="match status" value="1"/>
</dbReference>
<accession>A0A150HB33</accession>
<evidence type="ECO:0000256" key="2">
    <source>
        <dbReference type="ARBA" id="ARBA00023125"/>
    </source>
</evidence>
<keyword evidence="1" id="KW-0805">Transcription regulation</keyword>
<dbReference type="PANTHER" id="PTHR43537">
    <property type="entry name" value="TRANSCRIPTIONAL REGULATOR, GNTR FAMILY"/>
    <property type="match status" value="1"/>
</dbReference>
<evidence type="ECO:0000259" key="5">
    <source>
        <dbReference type="Pfam" id="PF07729"/>
    </source>
</evidence>
<comment type="caution">
    <text evidence="6">The sequence shown here is derived from an EMBL/GenBank/DDBJ whole genome shotgun (WGS) entry which is preliminary data.</text>
</comment>
<protein>
    <submittedName>
        <fullName evidence="6">Bacterial regulatory protein, gntR family</fullName>
    </submittedName>
</protein>
<feature type="compositionally biased region" description="Polar residues" evidence="4">
    <location>
        <begin position="407"/>
        <end position="440"/>
    </location>
</feature>
<feature type="region of interest" description="Disordered" evidence="4">
    <location>
        <begin position="188"/>
        <end position="212"/>
    </location>
</feature>
<feature type="compositionally biased region" description="Low complexity" evidence="4">
    <location>
        <begin position="262"/>
        <end position="294"/>
    </location>
</feature>
<dbReference type="AlphaFoldDB" id="A0A150HB33"/>
<dbReference type="Gene3D" id="1.20.120.530">
    <property type="entry name" value="GntR ligand-binding domain-like"/>
    <property type="match status" value="1"/>
</dbReference>
<name>A0A150HB33_9MICO</name>
<dbReference type="Proteomes" id="UP000243589">
    <property type="component" value="Unassembled WGS sequence"/>
</dbReference>
<evidence type="ECO:0000313" key="6">
    <source>
        <dbReference type="EMBL" id="KXZ59215.1"/>
    </source>
</evidence>
<reference evidence="6 7" key="1">
    <citation type="submission" date="2016-01" db="EMBL/GenBank/DDBJ databases">
        <title>Use of Whole Genome Sequencing to ascertain that Brevibacterium massiliense (Roux, Raoult 2009) is a later heterotypic synonym of Brevibacterium ravenspurgense (Mages 2008).</title>
        <authorList>
            <person name="Bernier A.-M."/>
            <person name="Burdz T."/>
            <person name="Huynh C."/>
            <person name="Pachecho A.L."/>
            <person name="Wiebe D."/>
            <person name="Bonner C."/>
            <person name="Bernard K."/>
        </authorList>
    </citation>
    <scope>NUCLEOTIDE SEQUENCE [LARGE SCALE GENOMIC DNA]</scope>
    <source>
        <strain evidence="6 7">CCUG56047</strain>
    </source>
</reference>
<proteinExistence type="predicted"/>
<keyword evidence="7" id="KW-1185">Reference proteome</keyword>
<evidence type="ECO:0000256" key="4">
    <source>
        <dbReference type="SAM" id="MobiDB-lite"/>
    </source>
</evidence>
<feature type="domain" description="GntR C-terminal" evidence="5">
    <location>
        <begin position="455"/>
        <end position="552"/>
    </location>
</feature>
<dbReference type="InterPro" id="IPR036388">
    <property type="entry name" value="WH-like_DNA-bd_sf"/>
</dbReference>
<organism evidence="6 7">
    <name type="scientific">Brevibacterium ravenspurgense</name>
    <dbReference type="NCBI Taxonomy" id="479117"/>
    <lineage>
        <taxon>Bacteria</taxon>
        <taxon>Bacillati</taxon>
        <taxon>Actinomycetota</taxon>
        <taxon>Actinomycetes</taxon>
        <taxon>Micrococcales</taxon>
        <taxon>Brevibacteriaceae</taxon>
        <taxon>Brevibacterium</taxon>
    </lineage>
</organism>
<evidence type="ECO:0000256" key="1">
    <source>
        <dbReference type="ARBA" id="ARBA00023015"/>
    </source>
</evidence>
<dbReference type="InterPro" id="IPR011711">
    <property type="entry name" value="GntR_C"/>
</dbReference>
<dbReference type="InterPro" id="IPR036390">
    <property type="entry name" value="WH_DNA-bd_sf"/>
</dbReference>
<dbReference type="RefSeq" id="WP_062019951.1">
    <property type="nucleotide sequence ID" value="NZ_LQQC01000005.1"/>
</dbReference>
<dbReference type="EMBL" id="LQQC01000005">
    <property type="protein sequence ID" value="KXZ59215.1"/>
    <property type="molecule type" value="Genomic_DNA"/>
</dbReference>
<dbReference type="GO" id="GO:0003677">
    <property type="term" value="F:DNA binding"/>
    <property type="evidence" value="ECO:0007669"/>
    <property type="project" value="UniProtKB-KW"/>
</dbReference>
<dbReference type="PANTHER" id="PTHR43537:SF24">
    <property type="entry name" value="GLUCONATE OPERON TRANSCRIPTIONAL REPRESSOR"/>
    <property type="match status" value="1"/>
</dbReference>
<dbReference type="InterPro" id="IPR008920">
    <property type="entry name" value="TF_FadR/GntR_C"/>
</dbReference>
<gene>
    <name evidence="6" type="ORF">Bravens_00462</name>
</gene>
<sequence>MSGTAGSQAEERVQATQRVRMGRPEKQPRANRAVARAMALAGRDVVGQAYGTRGLAEELGLSQTLVSRACRWLEGVADSAPNADELPTWVLIDEIRVEDSRLTLIFRAGERVSASRPGWGSTNKRRRGWAFLGALRQWADRDVFSIHTVTPDGSARVREFHDFDAFAGAIAGLLTRVSSGVALGGSLGHGGEPSLSEPAGNPAGAPGRESVPAADGVPFDVLEFLADAVAADVNTFFWRRPVEALQIPSTFDSLSGVAGSLDAANTADSSSDSAAAGRTSAGGQHPGNHNQNNQADTRRPFLHPWREVGDTVWRRTLVAELEADIRERDLHAGDQVSVRHLADRMGVAQREIVRGLGQLQTSGVLERAGSIFRLPVVSGESVLDLYAARYAVGIVVMRGASAGRASRQPTAGRTAAGSANSHQASAGHTTPSQRASSELSGSRVAPRAEQARGSLHIADRALSRLEADDSLGPRSVDRLDLQFQQGLAEASGLEHTADVFDSLGQRLRLLIAILRVDYAPAAAKIRSDNAAILAAVRKGRADEAIAVWRSKIENAVRHMSSVAGLRRFDVAAWQSLVE</sequence>
<feature type="region of interest" description="Disordered" evidence="4">
    <location>
        <begin position="403"/>
        <end position="450"/>
    </location>
</feature>
<dbReference type="Pfam" id="PF07729">
    <property type="entry name" value="FCD"/>
    <property type="match status" value="1"/>
</dbReference>
<feature type="region of interest" description="Disordered" evidence="4">
    <location>
        <begin position="1"/>
        <end position="31"/>
    </location>
</feature>
<keyword evidence="2" id="KW-0238">DNA-binding</keyword>
<dbReference type="PATRIC" id="fig|479117.4.peg.462"/>
<evidence type="ECO:0000313" key="7">
    <source>
        <dbReference type="Proteomes" id="UP000243589"/>
    </source>
</evidence>
<evidence type="ECO:0000256" key="3">
    <source>
        <dbReference type="ARBA" id="ARBA00023163"/>
    </source>
</evidence>
<keyword evidence="3" id="KW-0804">Transcription</keyword>